<dbReference type="Gene3D" id="3.90.1750.10">
    <property type="entry name" value="Hect, E3 ligase catalytic domains"/>
    <property type="match status" value="1"/>
</dbReference>
<gene>
    <name evidence="8" type="ORF">BU24DRAFT_416531</name>
</gene>
<reference evidence="8" key="1">
    <citation type="journal article" date="2020" name="Stud. Mycol.">
        <title>101 Dothideomycetes genomes: a test case for predicting lifestyles and emergence of pathogens.</title>
        <authorList>
            <person name="Haridas S."/>
            <person name="Albert R."/>
            <person name="Binder M."/>
            <person name="Bloem J."/>
            <person name="Labutti K."/>
            <person name="Salamov A."/>
            <person name="Andreopoulos B."/>
            <person name="Baker S."/>
            <person name="Barry K."/>
            <person name="Bills G."/>
            <person name="Bluhm B."/>
            <person name="Cannon C."/>
            <person name="Castanera R."/>
            <person name="Culley D."/>
            <person name="Daum C."/>
            <person name="Ezra D."/>
            <person name="Gonzalez J."/>
            <person name="Henrissat B."/>
            <person name="Kuo A."/>
            <person name="Liang C."/>
            <person name="Lipzen A."/>
            <person name="Lutzoni F."/>
            <person name="Magnuson J."/>
            <person name="Mondo S."/>
            <person name="Nolan M."/>
            <person name="Ohm R."/>
            <person name="Pangilinan J."/>
            <person name="Park H.-J."/>
            <person name="Ramirez L."/>
            <person name="Alfaro M."/>
            <person name="Sun H."/>
            <person name="Tritt A."/>
            <person name="Yoshinaga Y."/>
            <person name="Zwiers L.-H."/>
            <person name="Turgeon B."/>
            <person name="Goodwin S."/>
            <person name="Spatafora J."/>
            <person name="Crous P."/>
            <person name="Grigoriev I."/>
        </authorList>
    </citation>
    <scope>NUCLEOTIDE SEQUENCE</scope>
    <source>
        <strain evidence="8">CBS 175.79</strain>
    </source>
</reference>
<feature type="region of interest" description="Disordered" evidence="6">
    <location>
        <begin position="544"/>
        <end position="574"/>
    </location>
</feature>
<feature type="region of interest" description="Disordered" evidence="6">
    <location>
        <begin position="1"/>
        <end position="45"/>
    </location>
</feature>
<evidence type="ECO:0000313" key="9">
    <source>
        <dbReference type="Proteomes" id="UP000799778"/>
    </source>
</evidence>
<evidence type="ECO:0000256" key="4">
    <source>
        <dbReference type="ARBA" id="ARBA00022786"/>
    </source>
</evidence>
<dbReference type="Gene3D" id="3.30.2160.10">
    <property type="entry name" value="Hect, E3 ligase catalytic domain"/>
    <property type="match status" value="1"/>
</dbReference>
<feature type="compositionally biased region" description="Low complexity" evidence="6">
    <location>
        <begin position="25"/>
        <end position="40"/>
    </location>
</feature>
<dbReference type="GO" id="GO:0000209">
    <property type="term" value="P:protein polyubiquitination"/>
    <property type="evidence" value="ECO:0007669"/>
    <property type="project" value="InterPro"/>
</dbReference>
<evidence type="ECO:0000256" key="2">
    <source>
        <dbReference type="ARBA" id="ARBA00012485"/>
    </source>
</evidence>
<organism evidence="8 9">
    <name type="scientific">Aaosphaeria arxii CBS 175.79</name>
    <dbReference type="NCBI Taxonomy" id="1450172"/>
    <lineage>
        <taxon>Eukaryota</taxon>
        <taxon>Fungi</taxon>
        <taxon>Dikarya</taxon>
        <taxon>Ascomycota</taxon>
        <taxon>Pezizomycotina</taxon>
        <taxon>Dothideomycetes</taxon>
        <taxon>Pleosporomycetidae</taxon>
        <taxon>Pleosporales</taxon>
        <taxon>Pleosporales incertae sedis</taxon>
        <taxon>Aaosphaeria</taxon>
    </lineage>
</organism>
<dbReference type="EC" id="2.3.2.26" evidence="2"/>
<comment type="catalytic activity">
    <reaction evidence="1">
        <text>S-ubiquitinyl-[E2 ubiquitin-conjugating enzyme]-L-cysteine + [acceptor protein]-L-lysine = [E2 ubiquitin-conjugating enzyme]-L-cysteine + N(6)-ubiquitinyl-[acceptor protein]-L-lysine.</text>
        <dbReference type="EC" id="2.3.2.26"/>
    </reaction>
</comment>
<feature type="compositionally biased region" description="Polar residues" evidence="6">
    <location>
        <begin position="280"/>
        <end position="292"/>
    </location>
</feature>
<dbReference type="Pfam" id="PF00632">
    <property type="entry name" value="HECT"/>
    <property type="match status" value="1"/>
</dbReference>
<keyword evidence="9" id="KW-1185">Reference proteome</keyword>
<keyword evidence="3" id="KW-0808">Transferase</keyword>
<dbReference type="PANTHER" id="PTHR45700:SF8">
    <property type="entry name" value="HECT-TYPE E3 UBIQUITIN TRANSFERASE"/>
    <property type="match status" value="1"/>
</dbReference>
<dbReference type="PANTHER" id="PTHR45700">
    <property type="entry name" value="UBIQUITIN-PROTEIN LIGASE E3C"/>
    <property type="match status" value="1"/>
</dbReference>
<evidence type="ECO:0000256" key="1">
    <source>
        <dbReference type="ARBA" id="ARBA00000885"/>
    </source>
</evidence>
<protein>
    <recommendedName>
        <fullName evidence="2">HECT-type E3 ubiquitin transferase</fullName>
        <ecNumber evidence="2">2.3.2.26</ecNumber>
    </recommendedName>
</protein>
<dbReference type="PROSITE" id="PS50237">
    <property type="entry name" value="HECT"/>
    <property type="match status" value="1"/>
</dbReference>
<dbReference type="InterPro" id="IPR044611">
    <property type="entry name" value="E3A/B/C-like"/>
</dbReference>
<dbReference type="Gene3D" id="6.10.130.10">
    <property type="entry name" value="Ubiquitin-protein ligase E3A, N-terminal zinc-binding domain (AZUL)"/>
    <property type="match status" value="1"/>
</dbReference>
<dbReference type="Proteomes" id="UP000799778">
    <property type="component" value="Unassembled WGS sequence"/>
</dbReference>
<sequence>MCPSRGHSHTHVHARTRRGDSNKVPSSSHPRPSSTPTHTIRTVHRPNSLRGRWHGHVMDVDDVGRIFECVQVQRQAQFQHVVRRYLSQILYGCKSAYCTTPTCLSCNRRLATRPHRAPTQLTARALAHFLASQDDPYRGLCTHQLKVSPDTFEIDGSIGTEVGVAALGQGPVLNLLPLAGLPLWSTAELTGAAVSPPGSASRSRRTVAIVGRDGTHDQEQIKHMLRTIGERHQVKKDVKSLGQSLYDTVTVIYAYSKQLPTASSVLSMFSSRTVPQQTQLQGSDCLDSQSAAATPKDVLRGPTNVHSPPPRELRTPRHISMKSNEHCLPAHNTEISSNGDEVHTILHRISGPTSDYSSEVPSAGSRNINGNRGSDPYSKTAYAKKSHSIDMRGPPEAIPIPRTSSPNTDLDAKKSGRSSVQVTSHLTCDILEQLKGGEHQRKRMRPFGFVYSVDYEPNKRFRPTSSFVSRSLFHTLSNPELLLKSFRDSGHVGSGNSKLSHMNSSRMTHAFRDWKYLNGALIYDSLWVAVESLFVAPPELDVQKGSQKKSSQGSSTERSSEEASASEASEKPSGRYLNDEEAAHIIMICIHALTSLVSVGWPRTWVQLRNFRSWGIVLPHTPDNRGKDVPISFSDPWLAIIDELEYEPAVRLADRLLRGIGARLCFEQILATMNRKGHCPNDTSYGPVKSHLLDILVEHLAVVEHQALASKRKFKSALNYQDDPGWTVTATFMEWLRTLIIKQWDGKVVIHRWSSVGVSLAFLERLHRSRDILNLRTRMFYMPWFDERIDKTHEPVEYLQYKQTPNSVHLLQFPCLFQPEVLIGYFRTINFTSMYRQFEGSERTARLQRHVNRHLRFSYANAINKRLAVVLSNYLVLEVGREHPLEDTLNQLWGQERRLLLKPLKVKMGKEEGEIGHDQGGITYEFFRVVLGEAFKPDNGMFEIDPQTRMTWFQPASLEPDWKFEMLGLLFSLALYNGVTLPVTFPIALYHSILTPNYPSLGLDASESIDFIQDGWPILAKSLRELLSWKDGDVADIFLRSYTFSFEACGQKVNVDMNAFDGDLGGPSHLWPADLLNTVDKPISTSHGPIWPSHVTRPPISSPAWERPFTQSESATDETLVTNANREHFVKDYISWLTYKSVAPQLLAFRKGFNRCLHSRSLHLFDPPALQNLLEGRLDIDVDALQSATRYEEGYSINHPTIQDFWTIVESYDMDDRRKLLEFVTASERVPVTGFETMNFHIVRNGSDTDMLPTSSTCFGKLMLPEYADRDKLKRKLDLAIQNSKGFGVL</sequence>
<dbReference type="InterPro" id="IPR035983">
    <property type="entry name" value="Hect_E3_ubiquitin_ligase"/>
</dbReference>
<dbReference type="SUPFAM" id="SSF56204">
    <property type="entry name" value="Hect, E3 ligase catalytic domain"/>
    <property type="match status" value="1"/>
</dbReference>
<dbReference type="InterPro" id="IPR042556">
    <property type="entry name" value="AZUL_sf"/>
</dbReference>
<evidence type="ECO:0000313" key="8">
    <source>
        <dbReference type="EMBL" id="KAF2020863.1"/>
    </source>
</evidence>
<dbReference type="GeneID" id="54283874"/>
<feature type="compositionally biased region" description="Low complexity" evidence="6">
    <location>
        <begin position="544"/>
        <end position="567"/>
    </location>
</feature>
<evidence type="ECO:0000259" key="7">
    <source>
        <dbReference type="PROSITE" id="PS50237"/>
    </source>
</evidence>
<evidence type="ECO:0000256" key="3">
    <source>
        <dbReference type="ARBA" id="ARBA00022679"/>
    </source>
</evidence>
<evidence type="ECO:0000256" key="5">
    <source>
        <dbReference type="PROSITE-ProRule" id="PRU00104"/>
    </source>
</evidence>
<feature type="compositionally biased region" description="Polar residues" evidence="6">
    <location>
        <begin position="352"/>
        <end position="372"/>
    </location>
</feature>
<feature type="active site" description="Glycyl thioester intermediate" evidence="5">
    <location>
        <position position="1258"/>
    </location>
</feature>
<dbReference type="Pfam" id="PF16558">
    <property type="entry name" value="AZUL"/>
    <property type="match status" value="1"/>
</dbReference>
<keyword evidence="4 5" id="KW-0833">Ubl conjugation pathway</keyword>
<dbReference type="FunFam" id="3.30.2410.10:FF:000003">
    <property type="entry name" value="probable E3 ubiquitin-protein ligase HERC4 isoform X1"/>
    <property type="match status" value="1"/>
</dbReference>
<dbReference type="InterPro" id="IPR000569">
    <property type="entry name" value="HECT_dom"/>
</dbReference>
<dbReference type="EMBL" id="ML978066">
    <property type="protein sequence ID" value="KAF2020863.1"/>
    <property type="molecule type" value="Genomic_DNA"/>
</dbReference>
<evidence type="ECO:0000256" key="6">
    <source>
        <dbReference type="SAM" id="MobiDB-lite"/>
    </source>
</evidence>
<feature type="region of interest" description="Disordered" evidence="6">
    <location>
        <begin position="280"/>
        <end position="316"/>
    </location>
</feature>
<feature type="compositionally biased region" description="Basic residues" evidence="6">
    <location>
        <begin position="1"/>
        <end position="16"/>
    </location>
</feature>
<dbReference type="InterPro" id="IPR032353">
    <property type="entry name" value="AZUL"/>
</dbReference>
<dbReference type="Gene3D" id="3.30.2410.10">
    <property type="entry name" value="Hect, E3 ligase catalytic domain"/>
    <property type="match status" value="1"/>
</dbReference>
<dbReference type="GO" id="GO:0061630">
    <property type="term" value="F:ubiquitin protein ligase activity"/>
    <property type="evidence" value="ECO:0007669"/>
    <property type="project" value="UniProtKB-EC"/>
</dbReference>
<feature type="region of interest" description="Disordered" evidence="6">
    <location>
        <begin position="352"/>
        <end position="418"/>
    </location>
</feature>
<accession>A0A6A5Y6M1</accession>
<feature type="domain" description="HECT" evidence="7">
    <location>
        <begin position="896"/>
        <end position="1290"/>
    </location>
</feature>
<dbReference type="OrthoDB" id="5981550at2759"/>
<dbReference type="RefSeq" id="XP_033389202.1">
    <property type="nucleotide sequence ID" value="XM_033526477.1"/>
</dbReference>
<dbReference type="SMART" id="SM00119">
    <property type="entry name" value="HECTc"/>
    <property type="match status" value="1"/>
</dbReference>
<proteinExistence type="predicted"/>
<name>A0A6A5Y6M1_9PLEO</name>